<dbReference type="InterPro" id="IPR015943">
    <property type="entry name" value="WD40/YVTN_repeat-like_dom_sf"/>
</dbReference>
<dbReference type="EMBL" id="JAGTJJ010000032">
    <property type="protein sequence ID" value="MDC3985881.1"/>
    <property type="molecule type" value="Genomic_DNA"/>
</dbReference>
<sequence>MQASQLPLSHEATALAVSADGKRLAASAIGNGRTVVYDLRVGRALFRFGVGATGLALSPDGGRLVTAWSDDARVPPSAARSALDARVEADEPAHTVQVFELVSGRRLTPEPWRGEAPIALSPDGKLLAVTADRLTSAVLVYRLADGALLYELAYPHRRRLRSLAWSPDGRLLTAATGVTPVVHWSVDDFQEVRPEGVRENDAAVAFSPDGKLVAVAGPDSRIRLFEPGHEGEPRAVLSVKNGLNLLRGVAALEFSPDGALVTALGRTRATQVFSVPLARPLWTASPGPMAFLPNGKTVAAWWCGAVWLRDAESGDLRVSTADDAGDDTPTNGGPVSRTVTLRSREFEGRIPTPPQTLRVVPSAQSGAEVAASSAAAALLARLSTGWVESSYRTAAHLLARDADGLGVRLPLRGGYAYVQIRTNEERYRILVSVTADEPDQDPPPSSSLARLSRWIRDRLSAEARRVAAADREWVAEIAPGAGEGDVQVERGPGSLTITLDHVPLPSLDDLEALIHAAELKLEP</sequence>
<protein>
    <recommendedName>
        <fullName evidence="3">WD40 repeat domain-containing protein</fullName>
    </recommendedName>
</protein>
<dbReference type="Proteomes" id="UP001151081">
    <property type="component" value="Unassembled WGS sequence"/>
</dbReference>
<accession>A0A9X4AVP1</accession>
<dbReference type="Gene3D" id="2.130.10.10">
    <property type="entry name" value="YVTN repeat-like/Quinoprotein amine dehydrogenase"/>
    <property type="match status" value="2"/>
</dbReference>
<dbReference type="SMART" id="SM00320">
    <property type="entry name" value="WD40"/>
    <property type="match status" value="3"/>
</dbReference>
<dbReference type="SUPFAM" id="SSF82171">
    <property type="entry name" value="DPP6 N-terminal domain-like"/>
    <property type="match status" value="1"/>
</dbReference>
<evidence type="ECO:0008006" key="3">
    <source>
        <dbReference type="Google" id="ProtNLM"/>
    </source>
</evidence>
<dbReference type="AlphaFoldDB" id="A0A9X4AVP1"/>
<evidence type="ECO:0000313" key="2">
    <source>
        <dbReference type="Proteomes" id="UP001151081"/>
    </source>
</evidence>
<name>A0A9X4AVP1_9BACT</name>
<dbReference type="RefSeq" id="WP_272428314.1">
    <property type="nucleotide sequence ID" value="NZ_JAGTJJ010000032.1"/>
</dbReference>
<keyword evidence="2" id="KW-1185">Reference proteome</keyword>
<evidence type="ECO:0000313" key="1">
    <source>
        <dbReference type="EMBL" id="MDC3985881.1"/>
    </source>
</evidence>
<dbReference type="Pfam" id="PF00400">
    <property type="entry name" value="WD40"/>
    <property type="match status" value="1"/>
</dbReference>
<gene>
    <name evidence="1" type="ORF">KEG57_35700</name>
</gene>
<organism evidence="1 2">
    <name type="scientific">Polyangium jinanense</name>
    <dbReference type="NCBI Taxonomy" id="2829994"/>
    <lineage>
        <taxon>Bacteria</taxon>
        <taxon>Pseudomonadati</taxon>
        <taxon>Myxococcota</taxon>
        <taxon>Polyangia</taxon>
        <taxon>Polyangiales</taxon>
        <taxon>Polyangiaceae</taxon>
        <taxon>Polyangium</taxon>
    </lineage>
</organism>
<dbReference type="PANTHER" id="PTHR19879:SF9">
    <property type="entry name" value="TRANSCRIPTION INITIATION FACTOR TFIID SUBUNIT 5"/>
    <property type="match status" value="1"/>
</dbReference>
<reference evidence="1 2" key="1">
    <citation type="submission" date="2021-04" db="EMBL/GenBank/DDBJ databases">
        <title>Genome analysis of Polyangium sp.</title>
        <authorList>
            <person name="Li Y."/>
            <person name="Wang J."/>
        </authorList>
    </citation>
    <scope>NUCLEOTIDE SEQUENCE [LARGE SCALE GENOMIC DNA]</scope>
    <source>
        <strain evidence="1 2">SDU14</strain>
    </source>
</reference>
<dbReference type="InterPro" id="IPR001680">
    <property type="entry name" value="WD40_rpt"/>
</dbReference>
<proteinExistence type="predicted"/>
<comment type="caution">
    <text evidence="1">The sequence shown here is derived from an EMBL/GenBank/DDBJ whole genome shotgun (WGS) entry which is preliminary data.</text>
</comment>
<dbReference type="PANTHER" id="PTHR19879">
    <property type="entry name" value="TRANSCRIPTION INITIATION FACTOR TFIID"/>
    <property type="match status" value="1"/>
</dbReference>